<dbReference type="PANTHER" id="PTHR30543:SF21">
    <property type="entry name" value="NAD(P)H-DEPENDENT FMN REDUCTASE LOT6"/>
    <property type="match status" value="1"/>
</dbReference>
<dbReference type="GO" id="GO:0005829">
    <property type="term" value="C:cytosol"/>
    <property type="evidence" value="ECO:0007669"/>
    <property type="project" value="TreeGrafter"/>
</dbReference>
<gene>
    <name evidence="2" type="ORF">SAMN05421538_102410</name>
</gene>
<dbReference type="GO" id="GO:0010181">
    <property type="term" value="F:FMN binding"/>
    <property type="evidence" value="ECO:0007669"/>
    <property type="project" value="TreeGrafter"/>
</dbReference>
<dbReference type="EMBL" id="FNAH01000002">
    <property type="protein sequence ID" value="SDD77815.1"/>
    <property type="molecule type" value="Genomic_DNA"/>
</dbReference>
<dbReference type="InterPro" id="IPR029039">
    <property type="entry name" value="Flavoprotein-like_sf"/>
</dbReference>
<evidence type="ECO:0000313" key="3">
    <source>
        <dbReference type="Proteomes" id="UP000199344"/>
    </source>
</evidence>
<dbReference type="GO" id="GO:0016491">
    <property type="term" value="F:oxidoreductase activity"/>
    <property type="evidence" value="ECO:0007669"/>
    <property type="project" value="InterPro"/>
</dbReference>
<dbReference type="Proteomes" id="UP000199344">
    <property type="component" value="Unassembled WGS sequence"/>
</dbReference>
<evidence type="ECO:0000259" key="1">
    <source>
        <dbReference type="Pfam" id="PF03358"/>
    </source>
</evidence>
<name>A0A1G6XKC8_9RHOB</name>
<accession>A0A1G6XKC8</accession>
<dbReference type="AlphaFoldDB" id="A0A1G6XKC8"/>
<dbReference type="Pfam" id="PF03358">
    <property type="entry name" value="FMN_red"/>
    <property type="match status" value="1"/>
</dbReference>
<dbReference type="Gene3D" id="3.40.50.360">
    <property type="match status" value="1"/>
</dbReference>
<reference evidence="2 3" key="1">
    <citation type="submission" date="2016-10" db="EMBL/GenBank/DDBJ databases">
        <authorList>
            <person name="de Groot N.N."/>
        </authorList>
    </citation>
    <scope>NUCLEOTIDE SEQUENCE [LARGE SCALE GENOMIC DNA]</scope>
    <source>
        <strain evidence="2 3">DSM 22220</strain>
    </source>
</reference>
<dbReference type="SUPFAM" id="SSF52218">
    <property type="entry name" value="Flavoproteins"/>
    <property type="match status" value="1"/>
</dbReference>
<dbReference type="PANTHER" id="PTHR30543">
    <property type="entry name" value="CHROMATE REDUCTASE"/>
    <property type="match status" value="1"/>
</dbReference>
<sequence>MFAQAECRFSHRVAGTRMRRCAFFRESNIKAGFGPDEEYHMSTPKIAVIISSTREARFADKPAAWLMEQVNGRDDMEFELLDLRDFDLPFFDEAASNAWMPSEDPKAVAWQDRIREFDGYVFLTAEYNHSITGALKNALDQAYKEWNRKPAGAMGYGGVGAARAIEHLRNIAVELQMVPLRNAVHLGGGEFMKVSPLGQDGPMSGVTEVLKPSLDAMLDELKWWADATMAARAKDD</sequence>
<proteinExistence type="predicted"/>
<organism evidence="2 3">
    <name type="scientific">Paracoccus isoporae</name>
    <dbReference type="NCBI Taxonomy" id="591205"/>
    <lineage>
        <taxon>Bacteria</taxon>
        <taxon>Pseudomonadati</taxon>
        <taxon>Pseudomonadota</taxon>
        <taxon>Alphaproteobacteria</taxon>
        <taxon>Rhodobacterales</taxon>
        <taxon>Paracoccaceae</taxon>
        <taxon>Paracoccus</taxon>
    </lineage>
</organism>
<protein>
    <submittedName>
        <fullName evidence="2">NAD(P)H-dependent FMN reductase</fullName>
    </submittedName>
</protein>
<keyword evidence="3" id="KW-1185">Reference proteome</keyword>
<evidence type="ECO:0000313" key="2">
    <source>
        <dbReference type="EMBL" id="SDD77815.1"/>
    </source>
</evidence>
<dbReference type="InterPro" id="IPR050712">
    <property type="entry name" value="NAD(P)H-dep_reductase"/>
</dbReference>
<dbReference type="InterPro" id="IPR005025">
    <property type="entry name" value="FMN_Rdtase-like_dom"/>
</dbReference>
<feature type="domain" description="NADPH-dependent FMN reductase-like" evidence="1">
    <location>
        <begin position="44"/>
        <end position="187"/>
    </location>
</feature>
<dbReference type="STRING" id="591205.SAMN05421538_102410"/>